<evidence type="ECO:0000313" key="2">
    <source>
        <dbReference type="Proteomes" id="UP001560019"/>
    </source>
</evidence>
<dbReference type="InterPro" id="IPR045442">
    <property type="entry name" value="DUF6505"/>
</dbReference>
<comment type="caution">
    <text evidence="1">The sequence shown here is derived from an EMBL/GenBank/DDBJ whole genome shotgun (WGS) entry which is preliminary data.</text>
</comment>
<dbReference type="EMBL" id="JBEHHI010000001">
    <property type="protein sequence ID" value="MEX5727195.1"/>
    <property type="molecule type" value="Genomic_DNA"/>
</dbReference>
<keyword evidence="2" id="KW-1185">Reference proteome</keyword>
<reference evidence="1 2" key="1">
    <citation type="submission" date="2024-06" db="EMBL/GenBank/DDBJ databases">
        <title>Genome of Rhodovulum iodosum, a marine photoferrotroph.</title>
        <authorList>
            <person name="Bianchini G."/>
            <person name="Nikeleit V."/>
            <person name="Kappler A."/>
            <person name="Bryce C."/>
            <person name="Sanchez-Baracaldo P."/>
        </authorList>
    </citation>
    <scope>NUCLEOTIDE SEQUENCE [LARGE SCALE GENOMIC DNA]</scope>
    <source>
        <strain evidence="1 2">UT/N1</strain>
    </source>
</reference>
<dbReference type="Pfam" id="PF20115">
    <property type="entry name" value="DUF6505"/>
    <property type="match status" value="1"/>
</dbReference>
<dbReference type="RefSeq" id="WP_125408010.1">
    <property type="nucleotide sequence ID" value="NZ_JBEHHI010000001.1"/>
</dbReference>
<evidence type="ECO:0000313" key="1">
    <source>
        <dbReference type="EMBL" id="MEX5727195.1"/>
    </source>
</evidence>
<proteinExistence type="predicted"/>
<protein>
    <submittedName>
        <fullName evidence="1">Uncharacterized protein</fullName>
    </submittedName>
</protein>
<gene>
    <name evidence="1" type="ORF">Ga0609869_000548</name>
</gene>
<dbReference type="Proteomes" id="UP001560019">
    <property type="component" value="Unassembled WGS sequence"/>
</dbReference>
<name>A0ABV3XQX0_9RHOB</name>
<accession>A0ABV3XQX0</accession>
<organism evidence="1 2">
    <name type="scientific">Rhodovulum iodosum</name>
    <dbReference type="NCBI Taxonomy" id="68291"/>
    <lineage>
        <taxon>Bacteria</taxon>
        <taxon>Pseudomonadati</taxon>
        <taxon>Pseudomonadota</taxon>
        <taxon>Alphaproteobacteria</taxon>
        <taxon>Rhodobacterales</taxon>
        <taxon>Paracoccaceae</taxon>
        <taxon>Rhodovulum</taxon>
    </lineage>
</organism>
<sequence>MQKLARTIRLDDSDANIFARPAESGEWAIPGGFEFSNWSEADLAGKARQSFANGWLSLDSFGRATLVAVTAIEAAELEAVTRRLAEHFVTIYGAPDVDTALPVAREELAFMQELCADHDPNVLLLVQRELTGTGVKESFRAITPAEAEIELVAIHGGPDTPDGSV</sequence>